<dbReference type="AlphaFoldDB" id="A0A2H3DUE4"/>
<proteinExistence type="predicted"/>
<evidence type="ECO:0000313" key="2">
    <source>
        <dbReference type="Proteomes" id="UP000217790"/>
    </source>
</evidence>
<dbReference type="SUPFAM" id="SSF56399">
    <property type="entry name" value="ADP-ribosylation"/>
    <property type="match status" value="1"/>
</dbReference>
<keyword evidence="2" id="KW-1185">Reference proteome</keyword>
<evidence type="ECO:0000313" key="1">
    <source>
        <dbReference type="EMBL" id="PBK98841.1"/>
    </source>
</evidence>
<dbReference type="OrthoDB" id="9514740at2759"/>
<dbReference type="Proteomes" id="UP000217790">
    <property type="component" value="Unassembled WGS sequence"/>
</dbReference>
<gene>
    <name evidence="1" type="ORF">ARMGADRAFT_1075642</name>
</gene>
<protein>
    <recommendedName>
        <fullName evidence="3">PARP catalytic domain-containing protein</fullName>
    </recommendedName>
</protein>
<sequence>MRKDICLVCRKRPKRKEYQFCSDRCTSIAAKKAPQLMRVPKGHVFYENVKKMFAKHWHEKKHKLPTIAKIYLITWTAYQRSSFEKYRERVAKIRKIAKGKPKEIKCFRSERRACNLGDKKPYRLCRKLNCRLCLAIRTAFKASLDYKRQMVNKHATSGVRFGGGLYMAPSSNKAFQYTENLSQGSDYLTILVTRTVLGKMQLLKNEQHHRLSPDKGYDSVKARAQGGPLEYVTYHKDAVRPTYLLMVNKRK</sequence>
<accession>A0A2H3DUE4</accession>
<name>A0A2H3DUE4_ARMGA</name>
<dbReference type="OMA" id="CSESCAR"/>
<reference evidence="2" key="1">
    <citation type="journal article" date="2017" name="Nat. Ecol. Evol.">
        <title>Genome expansion and lineage-specific genetic innovations in the forest pathogenic fungi Armillaria.</title>
        <authorList>
            <person name="Sipos G."/>
            <person name="Prasanna A.N."/>
            <person name="Walter M.C."/>
            <person name="O'Connor E."/>
            <person name="Balint B."/>
            <person name="Krizsan K."/>
            <person name="Kiss B."/>
            <person name="Hess J."/>
            <person name="Varga T."/>
            <person name="Slot J."/>
            <person name="Riley R."/>
            <person name="Boka B."/>
            <person name="Rigling D."/>
            <person name="Barry K."/>
            <person name="Lee J."/>
            <person name="Mihaltcheva S."/>
            <person name="LaButti K."/>
            <person name="Lipzen A."/>
            <person name="Waldron R."/>
            <person name="Moloney N.M."/>
            <person name="Sperisen C."/>
            <person name="Kredics L."/>
            <person name="Vagvoelgyi C."/>
            <person name="Patrignani A."/>
            <person name="Fitzpatrick D."/>
            <person name="Nagy I."/>
            <person name="Doyle S."/>
            <person name="Anderson J.B."/>
            <person name="Grigoriev I.V."/>
            <person name="Gueldener U."/>
            <person name="Muensterkoetter M."/>
            <person name="Nagy L.G."/>
        </authorList>
    </citation>
    <scope>NUCLEOTIDE SEQUENCE [LARGE SCALE GENOMIC DNA]</scope>
    <source>
        <strain evidence="2">Ar21-2</strain>
    </source>
</reference>
<dbReference type="Gene3D" id="3.90.228.10">
    <property type="match status" value="1"/>
</dbReference>
<evidence type="ECO:0008006" key="3">
    <source>
        <dbReference type="Google" id="ProtNLM"/>
    </source>
</evidence>
<organism evidence="1 2">
    <name type="scientific">Armillaria gallica</name>
    <name type="common">Bulbous honey fungus</name>
    <name type="synonym">Armillaria bulbosa</name>
    <dbReference type="NCBI Taxonomy" id="47427"/>
    <lineage>
        <taxon>Eukaryota</taxon>
        <taxon>Fungi</taxon>
        <taxon>Dikarya</taxon>
        <taxon>Basidiomycota</taxon>
        <taxon>Agaricomycotina</taxon>
        <taxon>Agaricomycetes</taxon>
        <taxon>Agaricomycetidae</taxon>
        <taxon>Agaricales</taxon>
        <taxon>Marasmiineae</taxon>
        <taxon>Physalacriaceae</taxon>
        <taxon>Armillaria</taxon>
    </lineage>
</organism>
<dbReference type="EMBL" id="KZ293648">
    <property type="protein sequence ID" value="PBK98841.1"/>
    <property type="molecule type" value="Genomic_DNA"/>
</dbReference>
<dbReference type="InParanoid" id="A0A2H3DUE4"/>